<comment type="caution">
    <text evidence="1">The sequence shown here is derived from an EMBL/GenBank/DDBJ whole genome shotgun (WGS) entry which is preliminary data.</text>
</comment>
<accession>A0A6I4IW74</accession>
<dbReference type="RefSeq" id="WP_140999511.1">
    <property type="nucleotide sequence ID" value="NZ_VDCZ01000021.1"/>
</dbReference>
<dbReference type="AlphaFoldDB" id="A0A6I4IW74"/>
<proteinExistence type="predicted"/>
<dbReference type="EMBL" id="WQLW01000021">
    <property type="protein sequence ID" value="MVO11080.1"/>
    <property type="molecule type" value="Genomic_DNA"/>
</dbReference>
<keyword evidence="2" id="KW-1185">Reference proteome</keyword>
<reference evidence="2" key="1">
    <citation type="submission" date="2019-05" db="EMBL/GenBank/DDBJ databases">
        <title>Flavobacterium profundi sp. nov., isolated from a deep-sea seamount.</title>
        <authorList>
            <person name="Zhang D.-C."/>
        </authorList>
    </citation>
    <scope>NUCLEOTIDE SEQUENCE [LARGE SCALE GENOMIC DNA]</scope>
    <source>
        <strain evidence="2">TP390</strain>
    </source>
</reference>
<dbReference type="OrthoDB" id="979576at2"/>
<protein>
    <recommendedName>
        <fullName evidence="3">Lipoprotein</fullName>
    </recommendedName>
</protein>
<gene>
    <name evidence="1" type="ORF">GOQ30_18065</name>
</gene>
<name>A0A6I4IW74_9FLAO</name>
<sequence length="203" mass="23964">MKIRKIFFGIIILGFFASCKSQYSTSELKNNFTENEIEDLNKIREFFISETCVNTQNDFKSCFKKIPHEYLQAYGNGFWENINFERQTELYKQISKSTFDKIWMFCKSGNPNEPDKHYKFLCAVSQGQYSNYLSELGKNNKRIAEYAKSINDYGAFTSLELTTWEILNNKKYINLNDPNVQLILAIHFLTLNDDLKRVEIWTE</sequence>
<evidence type="ECO:0008006" key="3">
    <source>
        <dbReference type="Google" id="ProtNLM"/>
    </source>
</evidence>
<evidence type="ECO:0000313" key="1">
    <source>
        <dbReference type="EMBL" id="MVO11080.1"/>
    </source>
</evidence>
<evidence type="ECO:0000313" key="2">
    <source>
        <dbReference type="Proteomes" id="UP000431264"/>
    </source>
</evidence>
<dbReference type="Proteomes" id="UP000431264">
    <property type="component" value="Unassembled WGS sequence"/>
</dbReference>
<organism evidence="1 2">
    <name type="scientific">Flavobacterium profundi</name>
    <dbReference type="NCBI Taxonomy" id="1774945"/>
    <lineage>
        <taxon>Bacteria</taxon>
        <taxon>Pseudomonadati</taxon>
        <taxon>Bacteroidota</taxon>
        <taxon>Flavobacteriia</taxon>
        <taxon>Flavobacteriales</taxon>
        <taxon>Flavobacteriaceae</taxon>
        <taxon>Flavobacterium</taxon>
    </lineage>
</organism>
<dbReference type="PROSITE" id="PS51257">
    <property type="entry name" value="PROKAR_LIPOPROTEIN"/>
    <property type="match status" value="1"/>
</dbReference>